<dbReference type="Gene3D" id="2.60.120.430">
    <property type="entry name" value="Galactose-binding lectin"/>
    <property type="match status" value="1"/>
</dbReference>
<evidence type="ECO:0000256" key="8">
    <source>
        <dbReference type="ARBA" id="ARBA00022737"/>
    </source>
</evidence>
<keyword evidence="5" id="KW-0433">Leucine-rich repeat</keyword>
<evidence type="ECO:0000256" key="1">
    <source>
        <dbReference type="ARBA" id="ARBA00004167"/>
    </source>
</evidence>
<dbReference type="PROSITE" id="PS50011">
    <property type="entry name" value="PROTEIN_KINASE_DOM"/>
    <property type="match status" value="1"/>
</dbReference>
<dbReference type="Proteomes" id="UP000652761">
    <property type="component" value="Unassembled WGS sequence"/>
</dbReference>
<keyword evidence="3" id="KW-0723">Serine/threonine-protein kinase</keyword>
<protein>
    <recommendedName>
        <fullName evidence="2">non-specific serine/threonine protein kinase</fullName>
        <ecNumber evidence="2">2.7.11.1</ecNumber>
    </recommendedName>
</protein>
<dbReference type="GO" id="GO:0004674">
    <property type="term" value="F:protein serine/threonine kinase activity"/>
    <property type="evidence" value="ECO:0007669"/>
    <property type="project" value="UniProtKB-KW"/>
</dbReference>
<evidence type="ECO:0000313" key="18">
    <source>
        <dbReference type="Proteomes" id="UP000652761"/>
    </source>
</evidence>
<dbReference type="Pfam" id="PF07714">
    <property type="entry name" value="PK_Tyr_Ser-Thr"/>
    <property type="match status" value="1"/>
</dbReference>
<dbReference type="EC" id="2.7.11.1" evidence="2"/>
<keyword evidence="10 15" id="KW-1133">Transmembrane helix</keyword>
<dbReference type="FunFam" id="3.80.10.10:FF:000129">
    <property type="entry name" value="Leucine-rich repeat receptor-like kinase"/>
    <property type="match status" value="1"/>
</dbReference>
<dbReference type="InterPro" id="IPR008271">
    <property type="entry name" value="Ser/Thr_kinase_AS"/>
</dbReference>
<evidence type="ECO:0000259" key="16">
    <source>
        <dbReference type="PROSITE" id="PS50011"/>
    </source>
</evidence>
<keyword evidence="4" id="KW-0597">Phosphoprotein</keyword>
<dbReference type="Gene3D" id="3.30.200.20">
    <property type="entry name" value="Phosphorylase Kinase, domain 1"/>
    <property type="match status" value="1"/>
</dbReference>
<keyword evidence="7" id="KW-0732">Signal</keyword>
<dbReference type="InterPro" id="IPR024788">
    <property type="entry name" value="Malectin-like_Carb-bd_dom"/>
</dbReference>
<evidence type="ECO:0000256" key="7">
    <source>
        <dbReference type="ARBA" id="ARBA00022729"/>
    </source>
</evidence>
<accession>A0A843UUR7</accession>
<dbReference type="Gene3D" id="1.10.510.10">
    <property type="entry name" value="Transferase(Phosphotransferase) domain 1"/>
    <property type="match status" value="1"/>
</dbReference>
<evidence type="ECO:0000256" key="3">
    <source>
        <dbReference type="ARBA" id="ARBA00022527"/>
    </source>
</evidence>
<comment type="subcellular location">
    <subcellularLocation>
        <location evidence="1">Membrane</location>
        <topology evidence="1">Single-pass membrane protein</topology>
    </subcellularLocation>
</comment>
<feature type="domain" description="Protein kinase" evidence="16">
    <location>
        <begin position="591"/>
        <end position="883"/>
    </location>
</feature>
<sequence length="914" mass="102070">MFRHRPLMELQTQSIRVLRAGFISIDCGLAPGEDYTDRTNRRNIRYTSDERYVNTGEARGVASSFATNSRLGQRYKQLRSFPDGTRNCYTLTPVERGKKYLVRADFLYGNYDGLDRPPAFDLYLGVNLWRRVSIVDPEPPPFWTEIVTVAPSNSLSVCLVRTGLGVPFVSVIELRPLPDELYPLANATQSLVLSEIRTNFGTNRTGSPGSRYPDDPYDRLWTAPDDNPVGWINVTTGSDVANTGTATNFRPPMIVMQTAVTTAAVSSSLEWSTAPSGLDGEIHMFLHFAELTPLAANETREMEVYLDGRRRNEGFRPGYLASGQVAVAADQPGSLVRHNLSIRATSRSTLPPILNALEVYALSRHLALPTDSRDVDAIMGMKQAYAIERNWRGDPCSPQALIWDGLNCTGDNITSPRITSLNLASSGLSGQVPTSVVNLTSLQILDLSQNNLTGVIPEFLAELTSLHTLNLAGNQFSGLVPKLLYERSQNGSLSLSIEGNPDLCYSIDSCQRRRRRKQFYIPIIIAISTTVMVLLAIWIFSWVFKRRRQQSRPVADAMETPSEEGGSIHLLKQKDQESQQFTYREIEEITSHFEKEIGKGGFGPVFYGRLKDRTQVAVKMLAKLSSQGCLLRSNNEDVTLLISVTSQVLTLMRVHHRNLVSLLGYCDEKNNLALVYEYMAEGCLVDHLRGKARESTGGLTWEMRLQIALEAAIGLEYLHYGCKPPIVHRDVKTANILLNQNLEAKIADFGLSRAFTNDNHSHISTNNVAGTLGYLDPEYQRTFRLNEKSDVFSFGVVLLELITGKPPIIRENENAVHIVHWVRSWIERGDIDSIVDPSFEGEYDQNSIWRVLEVALSCTHLTSNKRATMNHVVVQLKECTAYISAKSTYGHSTQDDHILSFQVEFDVVASPAAR</sequence>
<evidence type="ECO:0000256" key="12">
    <source>
        <dbReference type="ARBA" id="ARBA00023170"/>
    </source>
</evidence>
<dbReference type="InterPro" id="IPR003591">
    <property type="entry name" value="Leu-rich_rpt_typical-subtyp"/>
</dbReference>
<organism evidence="17 18">
    <name type="scientific">Colocasia esculenta</name>
    <name type="common">Wild taro</name>
    <name type="synonym">Arum esculentum</name>
    <dbReference type="NCBI Taxonomy" id="4460"/>
    <lineage>
        <taxon>Eukaryota</taxon>
        <taxon>Viridiplantae</taxon>
        <taxon>Streptophyta</taxon>
        <taxon>Embryophyta</taxon>
        <taxon>Tracheophyta</taxon>
        <taxon>Spermatophyta</taxon>
        <taxon>Magnoliopsida</taxon>
        <taxon>Liliopsida</taxon>
        <taxon>Araceae</taxon>
        <taxon>Aroideae</taxon>
        <taxon>Colocasieae</taxon>
        <taxon>Colocasia</taxon>
    </lineage>
</organism>
<reference evidence="17" key="1">
    <citation type="submission" date="2017-07" db="EMBL/GenBank/DDBJ databases">
        <title>Taro Niue Genome Assembly and Annotation.</title>
        <authorList>
            <person name="Atibalentja N."/>
            <person name="Keating K."/>
            <person name="Fields C.J."/>
        </authorList>
    </citation>
    <scope>NUCLEOTIDE SEQUENCE</scope>
    <source>
        <strain evidence="17">Niue_2</strain>
        <tissue evidence="17">Leaf</tissue>
    </source>
</reference>
<feature type="transmembrane region" description="Helical" evidence="15">
    <location>
        <begin position="519"/>
        <end position="544"/>
    </location>
</feature>
<gene>
    <name evidence="17" type="ORF">Taro_017952</name>
</gene>
<evidence type="ECO:0000256" key="14">
    <source>
        <dbReference type="ARBA" id="ARBA00048679"/>
    </source>
</evidence>
<dbReference type="OrthoDB" id="2017114at2759"/>
<dbReference type="SMART" id="SM00220">
    <property type="entry name" value="S_TKc"/>
    <property type="match status" value="1"/>
</dbReference>
<dbReference type="EMBL" id="NMUH01000827">
    <property type="protein sequence ID" value="MQL85410.1"/>
    <property type="molecule type" value="Genomic_DNA"/>
</dbReference>
<evidence type="ECO:0000313" key="17">
    <source>
        <dbReference type="EMBL" id="MQL85410.1"/>
    </source>
</evidence>
<keyword evidence="12" id="KW-0675">Receptor</keyword>
<keyword evidence="9" id="KW-0418">Kinase</keyword>
<dbReference type="PANTHER" id="PTHR45631">
    <property type="entry name" value="OS07G0107800 PROTEIN-RELATED"/>
    <property type="match status" value="1"/>
</dbReference>
<keyword evidence="8" id="KW-0677">Repeat</keyword>
<dbReference type="InterPro" id="IPR001245">
    <property type="entry name" value="Ser-Thr/Tyr_kinase_cat_dom"/>
</dbReference>
<name>A0A843UUR7_COLES</name>
<dbReference type="InterPro" id="IPR000719">
    <property type="entry name" value="Prot_kinase_dom"/>
</dbReference>
<dbReference type="InterPro" id="IPR001611">
    <property type="entry name" value="Leu-rich_rpt"/>
</dbReference>
<evidence type="ECO:0000256" key="2">
    <source>
        <dbReference type="ARBA" id="ARBA00012513"/>
    </source>
</evidence>
<evidence type="ECO:0000256" key="15">
    <source>
        <dbReference type="SAM" id="Phobius"/>
    </source>
</evidence>
<dbReference type="Pfam" id="PF12819">
    <property type="entry name" value="Malectin_like"/>
    <property type="match status" value="1"/>
</dbReference>
<dbReference type="Pfam" id="PF13855">
    <property type="entry name" value="LRR_8"/>
    <property type="match status" value="1"/>
</dbReference>
<dbReference type="SUPFAM" id="SSF56112">
    <property type="entry name" value="Protein kinase-like (PK-like)"/>
    <property type="match status" value="1"/>
</dbReference>
<keyword evidence="18" id="KW-1185">Reference proteome</keyword>
<evidence type="ECO:0000256" key="13">
    <source>
        <dbReference type="ARBA" id="ARBA00047899"/>
    </source>
</evidence>
<evidence type="ECO:0000256" key="4">
    <source>
        <dbReference type="ARBA" id="ARBA00022553"/>
    </source>
</evidence>
<dbReference type="AlphaFoldDB" id="A0A843UUR7"/>
<dbReference type="FunFam" id="1.10.510.10:FF:000146">
    <property type="entry name" value="LRR receptor-like serine/threonine-protein kinase IOS1"/>
    <property type="match status" value="1"/>
</dbReference>
<evidence type="ECO:0000256" key="5">
    <source>
        <dbReference type="ARBA" id="ARBA00022614"/>
    </source>
</evidence>
<dbReference type="InterPro" id="IPR032675">
    <property type="entry name" value="LRR_dom_sf"/>
</dbReference>
<comment type="catalytic activity">
    <reaction evidence="13">
        <text>L-threonyl-[protein] + ATP = O-phospho-L-threonyl-[protein] + ADP + H(+)</text>
        <dbReference type="Rhea" id="RHEA:46608"/>
        <dbReference type="Rhea" id="RHEA-COMP:11060"/>
        <dbReference type="Rhea" id="RHEA-COMP:11605"/>
        <dbReference type="ChEBI" id="CHEBI:15378"/>
        <dbReference type="ChEBI" id="CHEBI:30013"/>
        <dbReference type="ChEBI" id="CHEBI:30616"/>
        <dbReference type="ChEBI" id="CHEBI:61977"/>
        <dbReference type="ChEBI" id="CHEBI:456216"/>
        <dbReference type="EC" id="2.7.11.1"/>
    </reaction>
</comment>
<evidence type="ECO:0000256" key="10">
    <source>
        <dbReference type="ARBA" id="ARBA00022989"/>
    </source>
</evidence>
<comment type="caution">
    <text evidence="17">The sequence shown here is derived from an EMBL/GenBank/DDBJ whole genome shotgun (WGS) entry which is preliminary data.</text>
</comment>
<dbReference type="InterPro" id="IPR011009">
    <property type="entry name" value="Kinase-like_dom_sf"/>
</dbReference>
<dbReference type="Gene3D" id="3.80.10.10">
    <property type="entry name" value="Ribonuclease Inhibitor"/>
    <property type="match status" value="1"/>
</dbReference>
<evidence type="ECO:0000256" key="11">
    <source>
        <dbReference type="ARBA" id="ARBA00023136"/>
    </source>
</evidence>
<keyword evidence="9" id="KW-0808">Transferase</keyword>
<dbReference type="GO" id="GO:0016020">
    <property type="term" value="C:membrane"/>
    <property type="evidence" value="ECO:0007669"/>
    <property type="project" value="UniProtKB-SubCell"/>
</dbReference>
<evidence type="ECO:0000256" key="9">
    <source>
        <dbReference type="ARBA" id="ARBA00022777"/>
    </source>
</evidence>
<proteinExistence type="predicted"/>
<keyword evidence="6 15" id="KW-0812">Transmembrane</keyword>
<dbReference type="GO" id="GO:0005524">
    <property type="term" value="F:ATP binding"/>
    <property type="evidence" value="ECO:0007669"/>
    <property type="project" value="InterPro"/>
</dbReference>
<dbReference type="SUPFAM" id="SSF52058">
    <property type="entry name" value="L domain-like"/>
    <property type="match status" value="1"/>
</dbReference>
<dbReference type="PANTHER" id="PTHR45631:SF202">
    <property type="entry name" value="SENESCENCE-INDUCED RECEPTOR-LIKE SERINE_THREONINE-PROTEIN KINASE"/>
    <property type="match status" value="1"/>
</dbReference>
<dbReference type="PROSITE" id="PS00108">
    <property type="entry name" value="PROTEIN_KINASE_ST"/>
    <property type="match status" value="1"/>
</dbReference>
<dbReference type="SMART" id="SM00369">
    <property type="entry name" value="LRR_TYP"/>
    <property type="match status" value="2"/>
</dbReference>
<comment type="catalytic activity">
    <reaction evidence="14">
        <text>L-seryl-[protein] + ATP = O-phospho-L-seryl-[protein] + ADP + H(+)</text>
        <dbReference type="Rhea" id="RHEA:17989"/>
        <dbReference type="Rhea" id="RHEA-COMP:9863"/>
        <dbReference type="Rhea" id="RHEA-COMP:11604"/>
        <dbReference type="ChEBI" id="CHEBI:15378"/>
        <dbReference type="ChEBI" id="CHEBI:29999"/>
        <dbReference type="ChEBI" id="CHEBI:30616"/>
        <dbReference type="ChEBI" id="CHEBI:83421"/>
        <dbReference type="ChEBI" id="CHEBI:456216"/>
        <dbReference type="EC" id="2.7.11.1"/>
    </reaction>
</comment>
<keyword evidence="11 15" id="KW-0472">Membrane</keyword>
<evidence type="ECO:0000256" key="6">
    <source>
        <dbReference type="ARBA" id="ARBA00022692"/>
    </source>
</evidence>